<accession>A0A6C0EXG0</accession>
<dbReference type="Gene3D" id="3.10.20.90">
    <property type="entry name" value="Phosphatidylinositol 3-kinase Catalytic Subunit, Chain A, domain 1"/>
    <property type="match status" value="1"/>
</dbReference>
<reference evidence="4" key="1">
    <citation type="journal article" date="2020" name="Nature">
        <title>Giant virus diversity and host interactions through global metagenomics.</title>
        <authorList>
            <person name="Schulz F."/>
            <person name="Roux S."/>
            <person name="Paez-Espino D."/>
            <person name="Jungbluth S."/>
            <person name="Walsh D.A."/>
            <person name="Denef V.J."/>
            <person name="McMahon K.D."/>
            <person name="Konstantinidis K.T."/>
            <person name="Eloe-Fadrosh E.A."/>
            <person name="Kyrpides N.C."/>
            <person name="Woyke T."/>
        </authorList>
    </citation>
    <scope>NUCLEOTIDE SEQUENCE</scope>
    <source>
        <strain evidence="4">GVMAG-M-3300009161-36</strain>
    </source>
</reference>
<dbReference type="AlphaFoldDB" id="A0A6C0EXG0"/>
<dbReference type="InterPro" id="IPR029071">
    <property type="entry name" value="Ubiquitin-like_domsf"/>
</dbReference>
<keyword evidence="3" id="KW-0449">Lipoprotein</keyword>
<organism evidence="4">
    <name type="scientific">viral metagenome</name>
    <dbReference type="NCBI Taxonomy" id="1070528"/>
    <lineage>
        <taxon>unclassified sequences</taxon>
        <taxon>metagenomes</taxon>
        <taxon>organismal metagenomes</taxon>
    </lineage>
</organism>
<evidence type="ECO:0000256" key="1">
    <source>
        <dbReference type="ARBA" id="ARBA00004370"/>
    </source>
</evidence>
<dbReference type="Pfam" id="PF02991">
    <property type="entry name" value="ATG8"/>
    <property type="match status" value="1"/>
</dbReference>
<dbReference type="GO" id="GO:0016020">
    <property type="term" value="C:membrane"/>
    <property type="evidence" value="ECO:0007669"/>
    <property type="project" value="UniProtKB-SubCell"/>
</dbReference>
<evidence type="ECO:0000256" key="3">
    <source>
        <dbReference type="ARBA" id="ARBA00023288"/>
    </source>
</evidence>
<name>A0A6C0EXG0_9ZZZZ</name>
<dbReference type="EMBL" id="MN738972">
    <property type="protein sequence ID" value="QHT33688.1"/>
    <property type="molecule type" value="Genomic_DNA"/>
</dbReference>
<proteinExistence type="predicted"/>
<sequence length="126" mass="14575">MPQKSSSSSYKNTTTFEERLQKSTKMTSLYPDRIPVIVEMSSSSASYNTYIASSHKVKYLVPYDITMGQFIKILRDKVKIEPVTALFFFINNKLFPIITPIGDIYKEHRDEDGFLYIEFCEESTFG</sequence>
<comment type="subcellular location">
    <subcellularLocation>
        <location evidence="1">Membrane</location>
    </subcellularLocation>
</comment>
<evidence type="ECO:0000256" key="2">
    <source>
        <dbReference type="ARBA" id="ARBA00023136"/>
    </source>
</evidence>
<protein>
    <recommendedName>
        <fullName evidence="5">Autophagy-related protein</fullName>
    </recommendedName>
</protein>
<evidence type="ECO:0008006" key="5">
    <source>
        <dbReference type="Google" id="ProtNLM"/>
    </source>
</evidence>
<dbReference type="InterPro" id="IPR004241">
    <property type="entry name" value="Atg8-like"/>
</dbReference>
<keyword evidence="2" id="KW-0472">Membrane</keyword>
<dbReference type="SUPFAM" id="SSF54236">
    <property type="entry name" value="Ubiquitin-like"/>
    <property type="match status" value="1"/>
</dbReference>
<dbReference type="PANTHER" id="PTHR10969">
    <property type="entry name" value="MICROTUBULE-ASSOCIATED PROTEINS 1A/1B LIGHT CHAIN 3-RELATED"/>
    <property type="match status" value="1"/>
</dbReference>
<evidence type="ECO:0000313" key="4">
    <source>
        <dbReference type="EMBL" id="QHT33688.1"/>
    </source>
</evidence>